<dbReference type="PANTHER" id="PTHR46656:SF3">
    <property type="entry name" value="PUTATIVE-RELATED"/>
    <property type="match status" value="1"/>
</dbReference>
<dbReference type="Pfam" id="PF00534">
    <property type="entry name" value="Glycos_transf_1"/>
    <property type="match status" value="1"/>
</dbReference>
<reference evidence="3" key="1">
    <citation type="journal article" date="2019" name="Int. J. Syst. Evol. Microbiol.">
        <title>The Global Catalogue of Microorganisms (GCM) 10K type strain sequencing project: providing services to taxonomists for standard genome sequencing and annotation.</title>
        <authorList>
            <consortium name="The Broad Institute Genomics Platform"/>
            <consortium name="The Broad Institute Genome Sequencing Center for Infectious Disease"/>
            <person name="Wu L."/>
            <person name="Ma J."/>
        </authorList>
    </citation>
    <scope>NUCLEOTIDE SEQUENCE [LARGE SCALE GENOMIC DNA]</scope>
    <source>
        <strain evidence="3">JCM 15896</strain>
    </source>
</reference>
<evidence type="ECO:0000313" key="2">
    <source>
        <dbReference type="EMBL" id="GAA0856850.1"/>
    </source>
</evidence>
<comment type="caution">
    <text evidence="2">The sequence shown here is derived from an EMBL/GenBank/DDBJ whole genome shotgun (WGS) entry which is preliminary data.</text>
</comment>
<organism evidence="2 3">
    <name type="scientific">Aliiglaciecola litoralis</name>
    <dbReference type="NCBI Taxonomy" id="582857"/>
    <lineage>
        <taxon>Bacteria</taxon>
        <taxon>Pseudomonadati</taxon>
        <taxon>Pseudomonadota</taxon>
        <taxon>Gammaproteobacteria</taxon>
        <taxon>Alteromonadales</taxon>
        <taxon>Alteromonadaceae</taxon>
        <taxon>Aliiglaciecola</taxon>
    </lineage>
</organism>
<dbReference type="SUPFAM" id="SSF53756">
    <property type="entry name" value="UDP-Glycosyltransferase/glycogen phosphorylase"/>
    <property type="match status" value="1"/>
</dbReference>
<dbReference type="Proteomes" id="UP001500359">
    <property type="component" value="Unassembled WGS sequence"/>
</dbReference>
<gene>
    <name evidence="2" type="ORF">GCM10009114_20310</name>
</gene>
<accession>A0ABP3WUE3</accession>
<evidence type="ECO:0000313" key="3">
    <source>
        <dbReference type="Proteomes" id="UP001500359"/>
    </source>
</evidence>
<dbReference type="EMBL" id="BAAAFD010000005">
    <property type="protein sequence ID" value="GAA0856850.1"/>
    <property type="molecule type" value="Genomic_DNA"/>
</dbReference>
<sequence>MKVFDDFLPWTKKRIEGISQDQWQVLFNNANGIIQDQQIPITNIMVLLGAKLLGNQNLNLFKNRHALVQWYQSVGRYTFDIDGLQRLRSITDDAIPAGKVNGVNLIGYSGATTGLGEDVRNLAAMLESIDIPYAINMLGHPADSVAYIKKQDRLVEHRYSHSIFCINLIEYQKIWQSTPDLHKVYGKIALQAPWELPNLPKVSKECLDSVDTFWCISSFVLNAFESQEYTNSVLVPPICIANTEITSFNQLQSRPFTFLYVFDASSYLQRKNPLAAVNAFQTAFPTQTDVRLVLKVANVKDSSDYQALQRACLSDKRIKLDSQMYSTDQLTQLMQRCDCYLSLHRSEGFGRTIAEACILGKPVIATNWSGSVDILGEQNVLSVSYRLVPVEEGQYPYSEGQAWAEAEIDDAADKMRQIVSLPEKQRAQIGDLNRIRVLERYTLTETKSQYRDLLAEFLVGQ</sequence>
<dbReference type="PANTHER" id="PTHR46656">
    <property type="entry name" value="PUTATIVE-RELATED"/>
    <property type="match status" value="1"/>
</dbReference>
<protein>
    <recommendedName>
        <fullName evidence="1">Glycosyl transferase family 1 domain-containing protein</fullName>
    </recommendedName>
</protein>
<dbReference type="InterPro" id="IPR001296">
    <property type="entry name" value="Glyco_trans_1"/>
</dbReference>
<feature type="domain" description="Glycosyl transferase family 1" evidence="1">
    <location>
        <begin position="267"/>
        <end position="379"/>
    </location>
</feature>
<dbReference type="RefSeq" id="WP_343859498.1">
    <property type="nucleotide sequence ID" value="NZ_BAAAFD010000005.1"/>
</dbReference>
<evidence type="ECO:0000259" key="1">
    <source>
        <dbReference type="Pfam" id="PF00534"/>
    </source>
</evidence>
<proteinExistence type="predicted"/>
<dbReference type="Gene3D" id="3.40.50.2000">
    <property type="entry name" value="Glycogen Phosphorylase B"/>
    <property type="match status" value="1"/>
</dbReference>
<keyword evidence="3" id="KW-1185">Reference proteome</keyword>
<name>A0ABP3WUE3_9ALTE</name>